<evidence type="ECO:0000256" key="4">
    <source>
        <dbReference type="ARBA" id="ARBA00022989"/>
    </source>
</evidence>
<dbReference type="KEGG" id="nhe:NECHADRAFT_94070"/>
<feature type="transmembrane region" description="Helical" evidence="6">
    <location>
        <begin position="107"/>
        <end position="132"/>
    </location>
</feature>
<sequence>MTSETSEKEHKAAFPPGVVEENTADDLLANLGYKPELNRNRSTLQVAFMSFVLASIPWGLSTTVTYPIIGGGPVSIIWGWLAVSLIILCVAASLGEITSVYPTAGGICGWLYVVGNITITLSVTFGSTTFIVSCINVFENKDGGPVFGDEPYKTILLFIGVTLLCNAVSALGNRWLPILDTAAIIWTFAGVIAIVVTILVLAKNGRRDPSWVFTHFENNSGWPDGWSFCVGLLHAAYATSATGMIISWNAMVATICINLCAGLLFLIPIVFVMPDISEVLALAQPVPYIIKSAVGSSSGAFGLLIPLMVLSILCGISCTTATSRCVWSFARDGGIPGAVWWSKVHESLGLPLNAMMLAMVCEILLGFIYFGSSAAFNAFGGVGVICLTAAYATPIGISLFTGRKQVKKGLFYLGKFGIFTNIVAIAWSMLALPLFCMPSMLPVDQTTVNYAPVVFVAATAISGIWYWVWGYENYVGPPDAGDHN</sequence>
<dbReference type="GO" id="GO:0022857">
    <property type="term" value="F:transmembrane transporter activity"/>
    <property type="evidence" value="ECO:0007669"/>
    <property type="project" value="InterPro"/>
</dbReference>
<dbReference type="Proteomes" id="UP000005206">
    <property type="component" value="Chromosome 6"/>
</dbReference>
<keyword evidence="8" id="KW-1185">Reference proteome</keyword>
<proteinExistence type="predicted"/>
<evidence type="ECO:0000256" key="1">
    <source>
        <dbReference type="ARBA" id="ARBA00004141"/>
    </source>
</evidence>
<dbReference type="OMA" id="TENFEAW"/>
<dbReference type="HOGENOM" id="CLU_004495_5_0_1"/>
<dbReference type="RefSeq" id="XP_003042666.1">
    <property type="nucleotide sequence ID" value="XM_003042620.1"/>
</dbReference>
<feature type="transmembrane region" description="Helical" evidence="6">
    <location>
        <begin position="450"/>
        <end position="469"/>
    </location>
</feature>
<dbReference type="VEuPathDB" id="FungiDB:NECHADRAFT_94070"/>
<dbReference type="InterPro" id="IPR004840">
    <property type="entry name" value="Amino_acid_permease_CS"/>
</dbReference>
<feature type="transmembrane region" description="Helical" evidence="6">
    <location>
        <begin position="225"/>
        <end position="245"/>
    </location>
</feature>
<feature type="transmembrane region" description="Helical" evidence="6">
    <location>
        <begin position="75"/>
        <end position="95"/>
    </location>
</feature>
<evidence type="ECO:0008006" key="9">
    <source>
        <dbReference type="Google" id="ProtNLM"/>
    </source>
</evidence>
<dbReference type="PROSITE" id="PS00218">
    <property type="entry name" value="AMINO_ACID_PERMEASE_1"/>
    <property type="match status" value="1"/>
</dbReference>
<dbReference type="OrthoDB" id="3900342at2759"/>
<feature type="transmembrane region" description="Helical" evidence="6">
    <location>
        <begin position="152"/>
        <end position="171"/>
    </location>
</feature>
<feature type="transmembrane region" description="Helical" evidence="6">
    <location>
        <begin position="183"/>
        <end position="202"/>
    </location>
</feature>
<dbReference type="PANTHER" id="PTHR45649">
    <property type="entry name" value="AMINO-ACID PERMEASE BAT1"/>
    <property type="match status" value="1"/>
</dbReference>
<evidence type="ECO:0000256" key="2">
    <source>
        <dbReference type="ARBA" id="ARBA00022448"/>
    </source>
</evidence>
<dbReference type="AlphaFoldDB" id="C7ZGQ2"/>
<reference evidence="7 8" key="1">
    <citation type="journal article" date="2009" name="PLoS Genet.">
        <title>The genome of Nectria haematococca: contribution of supernumerary chromosomes to gene expansion.</title>
        <authorList>
            <person name="Coleman J.J."/>
            <person name="Rounsley S.D."/>
            <person name="Rodriguez-Carres M."/>
            <person name="Kuo A."/>
            <person name="Wasmann C.C."/>
            <person name="Grimwood J."/>
            <person name="Schmutz J."/>
            <person name="Taga M."/>
            <person name="White G.J."/>
            <person name="Zhou S."/>
            <person name="Schwartz D.C."/>
            <person name="Freitag M."/>
            <person name="Ma L.J."/>
            <person name="Danchin E.G."/>
            <person name="Henrissat B."/>
            <person name="Coutinho P.M."/>
            <person name="Nelson D.R."/>
            <person name="Straney D."/>
            <person name="Napoli C.A."/>
            <person name="Barker B.M."/>
            <person name="Gribskov M."/>
            <person name="Rep M."/>
            <person name="Kroken S."/>
            <person name="Molnar I."/>
            <person name="Rensing C."/>
            <person name="Kennell J.C."/>
            <person name="Zamora J."/>
            <person name="Farman M.L."/>
            <person name="Selker E.U."/>
            <person name="Salamov A."/>
            <person name="Shapiro H."/>
            <person name="Pangilinan J."/>
            <person name="Lindquist E."/>
            <person name="Lamers C."/>
            <person name="Grigoriev I.V."/>
            <person name="Geiser D.M."/>
            <person name="Covert S.F."/>
            <person name="Temporini E."/>
            <person name="Vanetten H.D."/>
        </authorList>
    </citation>
    <scope>NUCLEOTIDE SEQUENCE [LARGE SCALE GENOMIC DNA]</scope>
    <source>
        <strain evidence="8">ATCC MYA-4622 / CBS 123669 / FGSC 9596 / NRRL 45880 / 77-13-4</strain>
    </source>
</reference>
<keyword evidence="2" id="KW-0813">Transport</keyword>
<keyword evidence="4 6" id="KW-1133">Transmembrane helix</keyword>
<dbReference type="PANTHER" id="PTHR45649:SF23">
    <property type="entry name" value="TRANSPORTER, PUTATIVE (EUROFUNG)-RELATED"/>
    <property type="match status" value="1"/>
</dbReference>
<dbReference type="InterPro" id="IPR002293">
    <property type="entry name" value="AA/rel_permease1"/>
</dbReference>
<organism evidence="7 8">
    <name type="scientific">Fusarium vanettenii (strain ATCC MYA-4622 / CBS 123669 / FGSC 9596 / NRRL 45880 / 77-13-4)</name>
    <name type="common">Fusarium solani subsp. pisi</name>
    <dbReference type="NCBI Taxonomy" id="660122"/>
    <lineage>
        <taxon>Eukaryota</taxon>
        <taxon>Fungi</taxon>
        <taxon>Dikarya</taxon>
        <taxon>Ascomycota</taxon>
        <taxon>Pezizomycotina</taxon>
        <taxon>Sordariomycetes</taxon>
        <taxon>Hypocreomycetidae</taxon>
        <taxon>Hypocreales</taxon>
        <taxon>Nectriaceae</taxon>
        <taxon>Fusarium</taxon>
        <taxon>Fusarium solani species complex</taxon>
        <taxon>Fusarium vanettenii</taxon>
    </lineage>
</organism>
<gene>
    <name evidence="7" type="ORF">NECHADRAFT_94070</name>
</gene>
<feature type="transmembrane region" description="Helical" evidence="6">
    <location>
        <begin position="46"/>
        <end position="69"/>
    </location>
</feature>
<dbReference type="Pfam" id="PF13520">
    <property type="entry name" value="AA_permease_2"/>
    <property type="match status" value="1"/>
</dbReference>
<evidence type="ECO:0000313" key="8">
    <source>
        <dbReference type="Proteomes" id="UP000005206"/>
    </source>
</evidence>
<dbReference type="PIRSF" id="PIRSF006060">
    <property type="entry name" value="AA_transporter"/>
    <property type="match status" value="1"/>
</dbReference>
<evidence type="ECO:0000256" key="6">
    <source>
        <dbReference type="SAM" id="Phobius"/>
    </source>
</evidence>
<accession>C7ZGQ2</accession>
<feature type="transmembrane region" description="Helical" evidence="6">
    <location>
        <begin position="412"/>
        <end position="430"/>
    </location>
</feature>
<keyword evidence="5 6" id="KW-0472">Membrane</keyword>
<dbReference type="GO" id="GO:0016020">
    <property type="term" value="C:membrane"/>
    <property type="evidence" value="ECO:0007669"/>
    <property type="project" value="UniProtKB-SubCell"/>
</dbReference>
<feature type="transmembrane region" description="Helical" evidence="6">
    <location>
        <begin position="376"/>
        <end position="400"/>
    </location>
</feature>
<evidence type="ECO:0000256" key="3">
    <source>
        <dbReference type="ARBA" id="ARBA00022692"/>
    </source>
</evidence>
<dbReference type="EMBL" id="GG698925">
    <property type="protein sequence ID" value="EEU36953.1"/>
    <property type="molecule type" value="Genomic_DNA"/>
</dbReference>
<dbReference type="FunCoup" id="C7ZGQ2">
    <property type="interactions" value="24"/>
</dbReference>
<keyword evidence="3 6" id="KW-0812">Transmembrane</keyword>
<name>C7ZGQ2_FUSV7</name>
<dbReference type="eggNOG" id="KOG1289">
    <property type="taxonomic scope" value="Eukaryota"/>
</dbReference>
<evidence type="ECO:0000256" key="5">
    <source>
        <dbReference type="ARBA" id="ARBA00023136"/>
    </source>
</evidence>
<feature type="transmembrane region" description="Helical" evidence="6">
    <location>
        <begin position="293"/>
        <end position="314"/>
    </location>
</feature>
<dbReference type="InParanoid" id="C7ZGQ2"/>
<comment type="subcellular location">
    <subcellularLocation>
        <location evidence="1">Membrane</location>
        <topology evidence="1">Multi-pass membrane protein</topology>
    </subcellularLocation>
</comment>
<dbReference type="Gene3D" id="1.20.1740.10">
    <property type="entry name" value="Amino acid/polyamine transporter I"/>
    <property type="match status" value="1"/>
</dbReference>
<dbReference type="GeneID" id="9670003"/>
<dbReference type="GO" id="GO:0006865">
    <property type="term" value="P:amino acid transport"/>
    <property type="evidence" value="ECO:0007669"/>
    <property type="project" value="InterPro"/>
</dbReference>
<protein>
    <recommendedName>
        <fullName evidence="9">Amino acid permease</fullName>
    </recommendedName>
</protein>
<feature type="transmembrane region" description="Helical" evidence="6">
    <location>
        <begin position="350"/>
        <end position="370"/>
    </location>
</feature>
<evidence type="ECO:0000313" key="7">
    <source>
        <dbReference type="EMBL" id="EEU36953.1"/>
    </source>
</evidence>
<feature type="transmembrane region" description="Helical" evidence="6">
    <location>
        <begin position="252"/>
        <end position="273"/>
    </location>
</feature>